<keyword evidence="1 4" id="KW-0808">Transferase</keyword>
<dbReference type="EMBL" id="FWXW01000004">
    <property type="protein sequence ID" value="SMC64782.1"/>
    <property type="molecule type" value="Genomic_DNA"/>
</dbReference>
<keyword evidence="5" id="KW-1185">Reference proteome</keyword>
<reference evidence="4 5" key="1">
    <citation type="submission" date="2017-04" db="EMBL/GenBank/DDBJ databases">
        <authorList>
            <person name="Afonso C.L."/>
            <person name="Miller P.J."/>
            <person name="Scott M.A."/>
            <person name="Spackman E."/>
            <person name="Goraichik I."/>
            <person name="Dimitrov K.M."/>
            <person name="Suarez D.L."/>
            <person name="Swayne D.E."/>
        </authorList>
    </citation>
    <scope>NUCLEOTIDE SEQUENCE [LARGE SCALE GENOMIC DNA]</scope>
    <source>
        <strain evidence="4 5">DSM 12816</strain>
    </source>
</reference>
<evidence type="ECO:0000313" key="5">
    <source>
        <dbReference type="Proteomes" id="UP000192790"/>
    </source>
</evidence>
<dbReference type="PANTHER" id="PTHR43420">
    <property type="entry name" value="ACETYLTRANSFERASE"/>
    <property type="match status" value="1"/>
</dbReference>
<sequence length="176" mass="19685">MDISCKIVSAQTPEDFLAMSRICALGWRAAYAEAVPPDFFERLTDDYWLEYYTRGHADGTVRGLLLKENGEARGFICYGPARAGGYGGWGEIISFYVLPDRCGRGYGALLMDGALSALKGLGYSRCYVLVLRENEGARRFYGRAGFAWDGSTVDIPFSDRVCVDLRYVRELEYAIH</sequence>
<evidence type="ECO:0000313" key="4">
    <source>
        <dbReference type="EMBL" id="SMC64782.1"/>
    </source>
</evidence>
<dbReference type="STRING" id="1122930.SAMN02745168_1987"/>
<organism evidence="4 5">
    <name type="scientific">Papillibacter cinnamivorans DSM 12816</name>
    <dbReference type="NCBI Taxonomy" id="1122930"/>
    <lineage>
        <taxon>Bacteria</taxon>
        <taxon>Bacillati</taxon>
        <taxon>Bacillota</taxon>
        <taxon>Clostridia</taxon>
        <taxon>Eubacteriales</taxon>
        <taxon>Oscillospiraceae</taxon>
        <taxon>Papillibacter</taxon>
    </lineage>
</organism>
<dbReference type="SUPFAM" id="SSF55729">
    <property type="entry name" value="Acyl-CoA N-acyltransferases (Nat)"/>
    <property type="match status" value="1"/>
</dbReference>
<protein>
    <submittedName>
        <fullName evidence="4">Acetyltransferase (GNAT) family protein</fullName>
    </submittedName>
</protein>
<dbReference type="Gene3D" id="3.40.630.30">
    <property type="match status" value="1"/>
</dbReference>
<dbReference type="InterPro" id="IPR050680">
    <property type="entry name" value="YpeA/RimI_acetyltransf"/>
</dbReference>
<dbReference type="InterPro" id="IPR000182">
    <property type="entry name" value="GNAT_dom"/>
</dbReference>
<name>A0A1W2AWD1_9FIRM</name>
<feature type="domain" description="N-acetyltransferase" evidence="3">
    <location>
        <begin position="14"/>
        <end position="172"/>
    </location>
</feature>
<dbReference type="PROSITE" id="PS51186">
    <property type="entry name" value="GNAT"/>
    <property type="match status" value="1"/>
</dbReference>
<evidence type="ECO:0000256" key="2">
    <source>
        <dbReference type="ARBA" id="ARBA00023315"/>
    </source>
</evidence>
<dbReference type="InterPro" id="IPR016181">
    <property type="entry name" value="Acyl_CoA_acyltransferase"/>
</dbReference>
<dbReference type="Pfam" id="PF00583">
    <property type="entry name" value="Acetyltransf_1"/>
    <property type="match status" value="1"/>
</dbReference>
<gene>
    <name evidence="4" type="ORF">SAMN02745168_1987</name>
</gene>
<dbReference type="GO" id="GO:0016747">
    <property type="term" value="F:acyltransferase activity, transferring groups other than amino-acyl groups"/>
    <property type="evidence" value="ECO:0007669"/>
    <property type="project" value="InterPro"/>
</dbReference>
<dbReference type="RefSeq" id="WP_242942822.1">
    <property type="nucleotide sequence ID" value="NZ_FWXW01000004.1"/>
</dbReference>
<keyword evidence="2" id="KW-0012">Acyltransferase</keyword>
<dbReference type="AlphaFoldDB" id="A0A1W2AWD1"/>
<dbReference type="PANTHER" id="PTHR43420:SF12">
    <property type="entry name" value="N-ACETYLTRANSFERASE DOMAIN-CONTAINING PROTEIN"/>
    <property type="match status" value="1"/>
</dbReference>
<dbReference type="CDD" id="cd04301">
    <property type="entry name" value="NAT_SF"/>
    <property type="match status" value="1"/>
</dbReference>
<dbReference type="Proteomes" id="UP000192790">
    <property type="component" value="Unassembled WGS sequence"/>
</dbReference>
<accession>A0A1W2AWD1</accession>
<proteinExistence type="predicted"/>
<evidence type="ECO:0000259" key="3">
    <source>
        <dbReference type="PROSITE" id="PS51186"/>
    </source>
</evidence>
<evidence type="ECO:0000256" key="1">
    <source>
        <dbReference type="ARBA" id="ARBA00022679"/>
    </source>
</evidence>